<evidence type="ECO:0000313" key="2">
    <source>
        <dbReference type="EMBL" id="KAF5361506.1"/>
    </source>
</evidence>
<dbReference type="AlphaFoldDB" id="A0A8H5LLC3"/>
<keyword evidence="1" id="KW-0732">Signal</keyword>
<accession>A0A8H5LLC3</accession>
<organism evidence="2 3">
    <name type="scientific">Tetrapyrgos nigripes</name>
    <dbReference type="NCBI Taxonomy" id="182062"/>
    <lineage>
        <taxon>Eukaryota</taxon>
        <taxon>Fungi</taxon>
        <taxon>Dikarya</taxon>
        <taxon>Basidiomycota</taxon>
        <taxon>Agaricomycotina</taxon>
        <taxon>Agaricomycetes</taxon>
        <taxon>Agaricomycetidae</taxon>
        <taxon>Agaricales</taxon>
        <taxon>Marasmiineae</taxon>
        <taxon>Marasmiaceae</taxon>
        <taxon>Tetrapyrgos</taxon>
    </lineage>
</organism>
<dbReference type="EMBL" id="JAACJM010000040">
    <property type="protein sequence ID" value="KAF5361506.1"/>
    <property type="molecule type" value="Genomic_DNA"/>
</dbReference>
<feature type="chain" id="PRO_5034364099" evidence="1">
    <location>
        <begin position="23"/>
        <end position="432"/>
    </location>
</feature>
<reference evidence="2 3" key="1">
    <citation type="journal article" date="2020" name="ISME J.">
        <title>Uncovering the hidden diversity of litter-decomposition mechanisms in mushroom-forming fungi.</title>
        <authorList>
            <person name="Floudas D."/>
            <person name="Bentzer J."/>
            <person name="Ahren D."/>
            <person name="Johansson T."/>
            <person name="Persson P."/>
            <person name="Tunlid A."/>
        </authorList>
    </citation>
    <scope>NUCLEOTIDE SEQUENCE [LARGE SCALE GENOMIC DNA]</scope>
    <source>
        <strain evidence="2 3">CBS 291.85</strain>
    </source>
</reference>
<gene>
    <name evidence="2" type="ORF">D9758_006145</name>
</gene>
<dbReference type="OrthoDB" id="3265815at2759"/>
<name>A0A8H5LLC3_9AGAR</name>
<dbReference type="Proteomes" id="UP000559256">
    <property type="component" value="Unassembled WGS sequence"/>
</dbReference>
<feature type="signal peptide" evidence="1">
    <location>
        <begin position="1"/>
        <end position="22"/>
    </location>
</feature>
<proteinExistence type="predicted"/>
<keyword evidence="3" id="KW-1185">Reference proteome</keyword>
<comment type="caution">
    <text evidence="2">The sequence shown here is derived from an EMBL/GenBank/DDBJ whole genome shotgun (WGS) entry which is preliminary data.</text>
</comment>
<evidence type="ECO:0000256" key="1">
    <source>
        <dbReference type="SAM" id="SignalP"/>
    </source>
</evidence>
<evidence type="ECO:0000313" key="3">
    <source>
        <dbReference type="Proteomes" id="UP000559256"/>
    </source>
</evidence>
<protein>
    <submittedName>
        <fullName evidence="2">Uncharacterized protein</fullName>
    </submittedName>
</protein>
<sequence>MKIAEIFLFFWVLSNLITRAGSFASQLTLATVIQEMGPLHFLDHRSPPELTDSHLRSQSVGYTWVIPTTPAGIIALCIMDHNSSPRLSASNSYDYRYEDWIDTAAIPNGPFVSADATPGYNMNVDFGRQLREGLDDTSIYLNSPESRGTESSIAESEEIPGILAIESLTISTAFQESPNDPNWPTPDIILTSSDSDEVRLTSEDKIERVRYLPEIHSSELNDMLHIVNHASCARFSPSLQVIIGAIDHLPKYGIARNIWVTKTNPIYNLILQAPMYPLDLYCLCERRGICDLSTAVSVHLLSFNLGSLTDEDAEKMGSLYLARLFRLHRSRVKALMDSLMPAPDLHDSTRDCNFESQKTLLSAWTMAVTYLSQCAKPDITMSDIRSVLDSTTTHITCKDCLKGRDDRVNKIVLNWTLVKESSPSSVSFLLKL</sequence>